<dbReference type="KEGG" id="vg:29124381"/>
<evidence type="ECO:0000313" key="1">
    <source>
        <dbReference type="EMBL" id="AIT13824.1"/>
    </source>
</evidence>
<protein>
    <submittedName>
        <fullName evidence="1">Uncharacterized protein</fullName>
    </submittedName>
</protein>
<dbReference type="Proteomes" id="UP000203504">
    <property type="component" value="Segment"/>
</dbReference>
<organism evidence="1 2">
    <name type="scientific">Salmonella phage BP63</name>
    <dbReference type="NCBI Taxonomy" id="1543205"/>
    <lineage>
        <taxon>Viruses</taxon>
        <taxon>Duplodnaviria</taxon>
        <taxon>Heunggongvirae</taxon>
        <taxon>Uroviricota</taxon>
        <taxon>Caudoviricetes</taxon>
        <taxon>Rosemountvirus</taxon>
        <taxon>Rosemountvirus BP63</taxon>
    </lineage>
</organism>
<keyword evidence="2" id="KW-1185">Reference proteome</keyword>
<sequence length="59" mass="6842">MFKFLQRNPVKGGMQYWVDIHGGEYMMIVRDGKPAESSFAKGCNVYNQLFEFLVDGDYL</sequence>
<accession>A0A140XG34</accession>
<dbReference type="RefSeq" id="YP_009302922.1">
    <property type="nucleotide sequence ID" value="NC_031250.1"/>
</dbReference>
<gene>
    <name evidence="1" type="ORF">BP63_03</name>
</gene>
<proteinExistence type="predicted"/>
<reference evidence="2" key="1">
    <citation type="submission" date="2014-08" db="EMBL/GenBank/DDBJ databases">
        <authorList>
            <person name="Mandeville R."/>
        </authorList>
    </citation>
    <scope>NUCLEOTIDE SEQUENCE [LARGE SCALE GENOMIC DNA]</scope>
</reference>
<evidence type="ECO:0000313" key="2">
    <source>
        <dbReference type="Proteomes" id="UP000203504"/>
    </source>
</evidence>
<dbReference type="GeneID" id="29124381"/>
<name>A0A140XG34_9CAUD</name>
<dbReference type="EMBL" id="KM366099">
    <property type="protein sequence ID" value="AIT13824.1"/>
    <property type="molecule type" value="Genomic_DNA"/>
</dbReference>